<dbReference type="EMBL" id="WTUZ01000015">
    <property type="protein sequence ID" value="MZQ82869.1"/>
    <property type="molecule type" value="Genomic_DNA"/>
</dbReference>
<dbReference type="Pfam" id="PF00293">
    <property type="entry name" value="NUDIX"/>
    <property type="match status" value="1"/>
</dbReference>
<dbReference type="AlphaFoldDB" id="A0A6L8V0P5"/>
<reference evidence="4 5" key="1">
    <citation type="submission" date="2019-12" db="EMBL/GenBank/DDBJ databases">
        <title>Paenibacillus sp. nov. sp. isolated from soil.</title>
        <authorList>
            <person name="Kim J."/>
            <person name="Jeong S.E."/>
            <person name="Jung H.S."/>
            <person name="Jeon C.O."/>
        </authorList>
    </citation>
    <scope>NUCLEOTIDE SEQUENCE [LARGE SCALE GENOMIC DNA]</scope>
    <source>
        <strain evidence="4 5">5J-6</strain>
    </source>
</reference>
<dbReference type="PROSITE" id="PS51462">
    <property type="entry name" value="NUDIX"/>
    <property type="match status" value="1"/>
</dbReference>
<organism evidence="4 5">
    <name type="scientific">Paenibacillus silvestris</name>
    <dbReference type="NCBI Taxonomy" id="2606219"/>
    <lineage>
        <taxon>Bacteria</taxon>
        <taxon>Bacillati</taxon>
        <taxon>Bacillota</taxon>
        <taxon>Bacilli</taxon>
        <taxon>Bacillales</taxon>
        <taxon>Paenibacillaceae</taxon>
        <taxon>Paenibacillus</taxon>
    </lineage>
</organism>
<dbReference type="Gene3D" id="3.90.79.10">
    <property type="entry name" value="Nucleoside Triphosphate Pyrophosphohydrolase"/>
    <property type="match status" value="1"/>
</dbReference>
<dbReference type="CDD" id="cd02883">
    <property type="entry name" value="NUDIX_Hydrolase"/>
    <property type="match status" value="1"/>
</dbReference>
<dbReference type="PANTHER" id="PTHR43046">
    <property type="entry name" value="GDP-MANNOSE MANNOSYL HYDROLASE"/>
    <property type="match status" value="1"/>
</dbReference>
<dbReference type="Proteomes" id="UP000481087">
    <property type="component" value="Unassembled WGS sequence"/>
</dbReference>
<dbReference type="PROSITE" id="PS00893">
    <property type="entry name" value="NUDIX_BOX"/>
    <property type="match status" value="1"/>
</dbReference>
<gene>
    <name evidence="4" type="ORF">GQF01_12215</name>
</gene>
<protein>
    <submittedName>
        <fullName evidence="4">NUDIX domain-containing protein</fullName>
    </submittedName>
</protein>
<evidence type="ECO:0000313" key="4">
    <source>
        <dbReference type="EMBL" id="MZQ82869.1"/>
    </source>
</evidence>
<dbReference type="InterPro" id="IPR015797">
    <property type="entry name" value="NUDIX_hydrolase-like_dom_sf"/>
</dbReference>
<evidence type="ECO:0000256" key="2">
    <source>
        <dbReference type="ARBA" id="ARBA00022801"/>
    </source>
</evidence>
<dbReference type="InterPro" id="IPR000086">
    <property type="entry name" value="NUDIX_hydrolase_dom"/>
</dbReference>
<evidence type="ECO:0000256" key="1">
    <source>
        <dbReference type="ARBA" id="ARBA00001946"/>
    </source>
</evidence>
<evidence type="ECO:0000259" key="3">
    <source>
        <dbReference type="PROSITE" id="PS51462"/>
    </source>
</evidence>
<dbReference type="GO" id="GO:0016787">
    <property type="term" value="F:hydrolase activity"/>
    <property type="evidence" value="ECO:0007669"/>
    <property type="project" value="UniProtKB-KW"/>
</dbReference>
<proteinExistence type="predicted"/>
<sequence>MQMIKRITDSDMLGGDPVFIDRVSRYSSRGIVIDGLMNIAMMYLSESDLYKLPGGGIEDNEQPRAAFLREIKEETGYEAEITHELGVIEEHKNRNSFMQLSYCYIAKAHHHSSAPTLTENELRLGMSVAWMTLSEALDVMAVSLNKCQRYSAKFMLLRDRIILEHAVNLLTGQDRAKGTYLNQ</sequence>
<keyword evidence="5" id="KW-1185">Reference proteome</keyword>
<accession>A0A6L8V0P5</accession>
<comment type="cofactor">
    <cofactor evidence="1">
        <name>Mg(2+)</name>
        <dbReference type="ChEBI" id="CHEBI:18420"/>
    </cofactor>
</comment>
<keyword evidence="2" id="KW-0378">Hydrolase</keyword>
<dbReference type="InterPro" id="IPR020084">
    <property type="entry name" value="NUDIX_hydrolase_CS"/>
</dbReference>
<comment type="caution">
    <text evidence="4">The sequence shown here is derived from an EMBL/GenBank/DDBJ whole genome shotgun (WGS) entry which is preliminary data.</text>
</comment>
<name>A0A6L8V0P5_9BACL</name>
<dbReference type="SUPFAM" id="SSF55811">
    <property type="entry name" value="Nudix"/>
    <property type="match status" value="1"/>
</dbReference>
<dbReference type="PANTHER" id="PTHR43046:SF16">
    <property type="entry name" value="ADP-RIBOSE PYROPHOSPHATASE YJHB-RELATED"/>
    <property type="match status" value="1"/>
</dbReference>
<feature type="domain" description="Nudix hydrolase" evidence="3">
    <location>
        <begin position="1"/>
        <end position="155"/>
    </location>
</feature>
<evidence type="ECO:0000313" key="5">
    <source>
        <dbReference type="Proteomes" id="UP000481087"/>
    </source>
</evidence>